<sequence length="37" mass="4210">MFACMRVFPVYVMHACCCCPACFITRLINIVCCCLCK</sequence>
<organism evidence="1">
    <name type="scientific">Trypanosoma vivax (strain Y486)</name>
    <dbReference type="NCBI Taxonomy" id="1055687"/>
    <lineage>
        <taxon>Eukaryota</taxon>
        <taxon>Discoba</taxon>
        <taxon>Euglenozoa</taxon>
        <taxon>Kinetoplastea</taxon>
        <taxon>Metakinetoplastina</taxon>
        <taxon>Trypanosomatida</taxon>
        <taxon>Trypanosomatidae</taxon>
        <taxon>Trypanosoma</taxon>
        <taxon>Duttonella</taxon>
    </lineage>
</organism>
<evidence type="ECO:0000313" key="1">
    <source>
        <dbReference type="EMBL" id="CCC51536.1"/>
    </source>
</evidence>
<accession>G0U6N2</accession>
<dbReference type="AlphaFoldDB" id="G0U6N2"/>
<proteinExistence type="predicted"/>
<gene>
    <name evidence="1" type="ORF">TVY486_1005870</name>
</gene>
<dbReference type="VEuPathDB" id="TriTrypDB:TvY486_1005870"/>
<reference evidence="1" key="1">
    <citation type="journal article" date="2012" name="Proc. Natl. Acad. Sci. U.S.A.">
        <title>Antigenic diversity is generated by distinct evolutionary mechanisms in African trypanosome species.</title>
        <authorList>
            <person name="Jackson A.P."/>
            <person name="Berry A."/>
            <person name="Aslett M."/>
            <person name="Allison H.C."/>
            <person name="Burton P."/>
            <person name="Vavrova-Anderson J."/>
            <person name="Brown R."/>
            <person name="Browne H."/>
            <person name="Corton N."/>
            <person name="Hauser H."/>
            <person name="Gamble J."/>
            <person name="Gilderthorp R."/>
            <person name="Marcello L."/>
            <person name="McQuillan J."/>
            <person name="Otto T.D."/>
            <person name="Quail M.A."/>
            <person name="Sanders M.J."/>
            <person name="van Tonder A."/>
            <person name="Ginger M.L."/>
            <person name="Field M.C."/>
            <person name="Barry J.D."/>
            <person name="Hertz-Fowler C."/>
            <person name="Berriman M."/>
        </authorList>
    </citation>
    <scope>NUCLEOTIDE SEQUENCE</scope>
    <source>
        <strain evidence="1">Y486</strain>
    </source>
</reference>
<dbReference type="EMBL" id="HE573026">
    <property type="protein sequence ID" value="CCC51536.1"/>
    <property type="molecule type" value="Genomic_DNA"/>
</dbReference>
<name>G0U6N2_TRYVY</name>
<protein>
    <submittedName>
        <fullName evidence="1">Uncharacterized protein</fullName>
    </submittedName>
</protein>